<keyword evidence="3 7" id="KW-0812">Transmembrane</keyword>
<evidence type="ECO:0000313" key="10">
    <source>
        <dbReference type="Proteomes" id="UP000177701"/>
    </source>
</evidence>
<dbReference type="AlphaFoldDB" id="A0A1F5AAP8"/>
<dbReference type="Proteomes" id="UP000177701">
    <property type="component" value="Unassembled WGS sequence"/>
</dbReference>
<reference evidence="9 10" key="1">
    <citation type="journal article" date="2016" name="Nat. Commun.">
        <title>Thousands of microbial genomes shed light on interconnected biogeochemical processes in an aquifer system.</title>
        <authorList>
            <person name="Anantharaman K."/>
            <person name="Brown C.T."/>
            <person name="Hug L.A."/>
            <person name="Sharon I."/>
            <person name="Castelle C.J."/>
            <person name="Probst A.J."/>
            <person name="Thomas B.C."/>
            <person name="Singh A."/>
            <person name="Wilkins M.J."/>
            <person name="Karaoz U."/>
            <person name="Brodie E.L."/>
            <person name="Williams K.H."/>
            <person name="Hubbard S.S."/>
            <person name="Banfield J.F."/>
        </authorList>
    </citation>
    <scope>NUCLEOTIDE SEQUENCE [LARGE SCALE GENOMIC DNA]</scope>
</reference>
<feature type="transmembrane region" description="Helical" evidence="7">
    <location>
        <begin position="409"/>
        <end position="442"/>
    </location>
</feature>
<organism evidence="9 10">
    <name type="scientific">Candidatus Sediminicultor quintus</name>
    <dbReference type="NCBI Taxonomy" id="1797291"/>
    <lineage>
        <taxon>Bacteria</taxon>
        <taxon>Pseudomonadati</taxon>
        <taxon>Atribacterota</taxon>
        <taxon>Candidatus Phoenicimicrobiia</taxon>
        <taxon>Candidatus Pheonicimicrobiales</taxon>
        <taxon>Candidatus Phoenicimicrobiaceae</taxon>
        <taxon>Candidatus Sediminicultor</taxon>
    </lineage>
</organism>
<keyword evidence="4" id="KW-0677">Repeat</keyword>
<dbReference type="Pfam" id="PF03600">
    <property type="entry name" value="CitMHS"/>
    <property type="match status" value="1"/>
</dbReference>
<dbReference type="GO" id="GO:0005886">
    <property type="term" value="C:plasma membrane"/>
    <property type="evidence" value="ECO:0007669"/>
    <property type="project" value="TreeGrafter"/>
</dbReference>
<feature type="domain" description="RCK C-terminal" evidence="8">
    <location>
        <begin position="307"/>
        <end position="392"/>
    </location>
</feature>
<dbReference type="InterPro" id="IPR036721">
    <property type="entry name" value="RCK_C_sf"/>
</dbReference>
<dbReference type="Gene3D" id="3.30.70.1450">
    <property type="entry name" value="Regulator of K+ conductance, C-terminal domain"/>
    <property type="match status" value="2"/>
</dbReference>
<evidence type="ECO:0000259" key="8">
    <source>
        <dbReference type="PROSITE" id="PS51202"/>
    </source>
</evidence>
<dbReference type="InterPro" id="IPR006037">
    <property type="entry name" value="RCK_C"/>
</dbReference>
<evidence type="ECO:0000256" key="4">
    <source>
        <dbReference type="ARBA" id="ARBA00022737"/>
    </source>
</evidence>
<protein>
    <recommendedName>
        <fullName evidence="8">RCK C-terminal domain-containing protein</fullName>
    </recommendedName>
</protein>
<feature type="transmembrane region" description="Helical" evidence="7">
    <location>
        <begin position="6"/>
        <end position="23"/>
    </location>
</feature>
<keyword evidence="5 7" id="KW-1133">Transmembrane helix</keyword>
<accession>A0A1F5AAP8</accession>
<dbReference type="EMBL" id="MEYH01000052">
    <property type="protein sequence ID" value="OGD15622.1"/>
    <property type="molecule type" value="Genomic_DNA"/>
</dbReference>
<evidence type="ECO:0000256" key="2">
    <source>
        <dbReference type="ARBA" id="ARBA00022448"/>
    </source>
</evidence>
<comment type="subcellular location">
    <subcellularLocation>
        <location evidence="1">Membrane</location>
        <topology evidence="1">Multi-pass membrane protein</topology>
    </subcellularLocation>
</comment>
<gene>
    <name evidence="9" type="ORF">A2V47_05050</name>
</gene>
<feature type="transmembrane region" description="Helical" evidence="7">
    <location>
        <begin position="576"/>
        <end position="596"/>
    </location>
</feature>
<evidence type="ECO:0000313" key="9">
    <source>
        <dbReference type="EMBL" id="OGD15622.1"/>
    </source>
</evidence>
<feature type="transmembrane region" description="Helical" evidence="7">
    <location>
        <begin position="539"/>
        <end position="556"/>
    </location>
</feature>
<dbReference type="SUPFAM" id="SSF116726">
    <property type="entry name" value="TrkA C-terminal domain-like"/>
    <property type="match status" value="2"/>
</dbReference>
<evidence type="ECO:0000256" key="7">
    <source>
        <dbReference type="SAM" id="Phobius"/>
    </source>
</evidence>
<dbReference type="InterPro" id="IPR004680">
    <property type="entry name" value="Cit_transptr-like_dom"/>
</dbReference>
<feature type="transmembrane region" description="Helical" evidence="7">
    <location>
        <begin position="140"/>
        <end position="163"/>
    </location>
</feature>
<dbReference type="GO" id="GO:0008324">
    <property type="term" value="F:monoatomic cation transmembrane transporter activity"/>
    <property type="evidence" value="ECO:0007669"/>
    <property type="project" value="InterPro"/>
</dbReference>
<keyword evidence="6 7" id="KW-0472">Membrane</keyword>
<name>A0A1F5AAP8_9BACT</name>
<dbReference type="STRING" id="1797291.A2V47_05050"/>
<dbReference type="PROSITE" id="PS51202">
    <property type="entry name" value="RCK_C"/>
    <property type="match status" value="2"/>
</dbReference>
<dbReference type="InterPro" id="IPR051679">
    <property type="entry name" value="DASS-Related_Transporters"/>
</dbReference>
<evidence type="ECO:0000256" key="6">
    <source>
        <dbReference type="ARBA" id="ARBA00023136"/>
    </source>
</evidence>
<comment type="caution">
    <text evidence="9">The sequence shown here is derived from an EMBL/GenBank/DDBJ whole genome shotgun (WGS) entry which is preliminary data.</text>
</comment>
<evidence type="ECO:0000256" key="5">
    <source>
        <dbReference type="ARBA" id="ARBA00022989"/>
    </source>
</evidence>
<dbReference type="PANTHER" id="PTHR43652">
    <property type="entry name" value="BASIC AMINO ACID ANTIPORTER YFCC-RELATED"/>
    <property type="match status" value="1"/>
</dbReference>
<feature type="transmembrane region" description="Helical" evidence="7">
    <location>
        <begin position="510"/>
        <end position="532"/>
    </location>
</feature>
<dbReference type="GO" id="GO:0006813">
    <property type="term" value="P:potassium ion transport"/>
    <property type="evidence" value="ECO:0007669"/>
    <property type="project" value="InterPro"/>
</dbReference>
<feature type="transmembrane region" description="Helical" evidence="7">
    <location>
        <begin position="54"/>
        <end position="72"/>
    </location>
</feature>
<sequence length="597" mass="66674">MIVISHYSIMITILVVTVILFILDVFRIDLIAILCMLTLSWTGILTPLEVISGFSSNAVIAMIAVMVMGYGISQTEIMERFSNWILKLAGHSKQKLILLVSLSVGLLSAFIQNVGAAALFLPIILRIAKKENYSPSELIMPMGFAAILGGNLTMVASGPLIILNDLLRDSGLKTLGLFQVTPIGLILLLIGILYFLFLGKFILPKGREEKKLPEQKLLIDTWHLPYQVYRYFIPQESSLIGRTPEIARIWDQYHLNILALSQEKEMIYAPWRETYFKAGQELALLGNKEDIQKFAQDFRLQLKEELEVLQDFENSEKAGFAEVIIPPRSDFIGKSIRLLAIRKNFNVEPIMVFSQGREVKSDFSDRKIRIGDILIFHGLWENLNRLKESNKVIFITSIKKEKGKKDRSWVALTCFLSGIGLSIAGFPLPISLFSGAIAMILTGVLTMEDFYSAIEWKVVFLIAGLIPLGIAMQKSGTAAFLAEKIFLVAPISHPLFILFSIAVLSTLFSLFMSNVVSTVVLVPLVINLSGLVQMDPRPLVLMAAICSANSFVLPTHQVNAILMTSGNYQNKDYLKAGGIMTLLFLLAVTIVFYLFYF</sequence>
<dbReference type="PANTHER" id="PTHR43652:SF2">
    <property type="entry name" value="BASIC AMINO ACID ANTIPORTER YFCC-RELATED"/>
    <property type="match status" value="1"/>
</dbReference>
<feature type="transmembrane region" description="Helical" evidence="7">
    <location>
        <begin position="485"/>
        <end position="504"/>
    </location>
</feature>
<feature type="transmembrane region" description="Helical" evidence="7">
    <location>
        <begin position="110"/>
        <end position="128"/>
    </location>
</feature>
<feature type="transmembrane region" description="Helical" evidence="7">
    <location>
        <begin position="454"/>
        <end position="473"/>
    </location>
</feature>
<evidence type="ECO:0000256" key="1">
    <source>
        <dbReference type="ARBA" id="ARBA00004141"/>
    </source>
</evidence>
<proteinExistence type="predicted"/>
<feature type="transmembrane region" description="Helical" evidence="7">
    <location>
        <begin position="183"/>
        <end position="203"/>
    </location>
</feature>
<feature type="transmembrane region" description="Helical" evidence="7">
    <location>
        <begin position="30"/>
        <end position="48"/>
    </location>
</feature>
<evidence type="ECO:0000256" key="3">
    <source>
        <dbReference type="ARBA" id="ARBA00022692"/>
    </source>
</evidence>
<feature type="domain" description="RCK C-terminal" evidence="8">
    <location>
        <begin position="216"/>
        <end position="300"/>
    </location>
</feature>
<keyword evidence="2" id="KW-0813">Transport</keyword>